<accession>A0A9Q1KIW8</accession>
<feature type="compositionally biased region" description="Low complexity" evidence="2">
    <location>
        <begin position="317"/>
        <end position="331"/>
    </location>
</feature>
<feature type="region of interest" description="Disordered" evidence="2">
    <location>
        <begin position="141"/>
        <end position="331"/>
    </location>
</feature>
<reference evidence="3" key="1">
    <citation type="submission" date="2022-04" db="EMBL/GenBank/DDBJ databases">
        <title>Carnegiea gigantea Genome sequencing and assembly v2.</title>
        <authorList>
            <person name="Copetti D."/>
            <person name="Sanderson M.J."/>
            <person name="Burquez A."/>
            <person name="Wojciechowski M.F."/>
        </authorList>
    </citation>
    <scope>NUCLEOTIDE SEQUENCE</scope>
    <source>
        <strain evidence="3">SGP5-SGP5p</strain>
        <tissue evidence="3">Aerial part</tissue>
    </source>
</reference>
<dbReference type="AlphaFoldDB" id="A0A9Q1KIW8"/>
<feature type="coiled-coil region" evidence="1">
    <location>
        <begin position="8"/>
        <end position="35"/>
    </location>
</feature>
<evidence type="ECO:0000256" key="1">
    <source>
        <dbReference type="SAM" id="Coils"/>
    </source>
</evidence>
<protein>
    <submittedName>
        <fullName evidence="3">Uncharacterized protein</fullName>
    </submittedName>
</protein>
<feature type="region of interest" description="Disordered" evidence="2">
    <location>
        <begin position="395"/>
        <end position="416"/>
    </location>
</feature>
<evidence type="ECO:0000256" key="2">
    <source>
        <dbReference type="SAM" id="MobiDB-lite"/>
    </source>
</evidence>
<proteinExistence type="predicted"/>
<feature type="compositionally biased region" description="Polar residues" evidence="2">
    <location>
        <begin position="223"/>
        <end position="239"/>
    </location>
</feature>
<feature type="compositionally biased region" description="Acidic residues" evidence="2">
    <location>
        <begin position="401"/>
        <end position="416"/>
    </location>
</feature>
<keyword evidence="1" id="KW-0175">Coiled coil</keyword>
<sequence>MNTEGAYYKAKAAELKHVESRSQELMKELQLLEDQQKDGKDIRDLVVHYKDKVIRIMNVEMEKYNCIELFRDARPSVKASGASAAQSLPQIVTVESKKNVRMVNGVEDLTESQANIWADSLIVSPAIAFVKPMGHRPVTRSVANFPIKPTSSSQSRPYESPPQPKSTSLKKSCKYPAKPTSTSSPKPTAKASPPVELKVKGKSSYYLPISPSPSPQSKADYTPLQSTVESTPEHSSPLESTPDVPLASYPSRPQTRSCLKKPDSTLLESTPNPSKPDFNPKHSSRTPSKPNCNLGEPIAAPSKPHTRSQSRDDGIHTGPSSGPKKLSSSNTSKCLPLFNPLSLAVLGVDELLDFDVGSLCREPQWEVKENEWDDGMDAVISIVGAQAEGGRVIVTSVDDNPPSDDDSEDEDFVVDG</sequence>
<gene>
    <name evidence="3" type="ORF">Cgig2_005932</name>
</gene>
<evidence type="ECO:0000313" key="4">
    <source>
        <dbReference type="Proteomes" id="UP001153076"/>
    </source>
</evidence>
<evidence type="ECO:0000313" key="3">
    <source>
        <dbReference type="EMBL" id="KAJ8444410.1"/>
    </source>
</evidence>
<feature type="compositionally biased region" description="Low complexity" evidence="2">
    <location>
        <begin position="176"/>
        <end position="194"/>
    </location>
</feature>
<comment type="caution">
    <text evidence="3">The sequence shown here is derived from an EMBL/GenBank/DDBJ whole genome shotgun (WGS) entry which is preliminary data.</text>
</comment>
<organism evidence="3 4">
    <name type="scientific">Carnegiea gigantea</name>
    <dbReference type="NCBI Taxonomy" id="171969"/>
    <lineage>
        <taxon>Eukaryota</taxon>
        <taxon>Viridiplantae</taxon>
        <taxon>Streptophyta</taxon>
        <taxon>Embryophyta</taxon>
        <taxon>Tracheophyta</taxon>
        <taxon>Spermatophyta</taxon>
        <taxon>Magnoliopsida</taxon>
        <taxon>eudicotyledons</taxon>
        <taxon>Gunneridae</taxon>
        <taxon>Pentapetalae</taxon>
        <taxon>Caryophyllales</taxon>
        <taxon>Cactineae</taxon>
        <taxon>Cactaceae</taxon>
        <taxon>Cactoideae</taxon>
        <taxon>Echinocereeae</taxon>
        <taxon>Carnegiea</taxon>
    </lineage>
</organism>
<name>A0A9Q1KIW8_9CARY</name>
<dbReference type="EMBL" id="JAKOGI010000098">
    <property type="protein sequence ID" value="KAJ8444410.1"/>
    <property type="molecule type" value="Genomic_DNA"/>
</dbReference>
<dbReference type="Proteomes" id="UP001153076">
    <property type="component" value="Unassembled WGS sequence"/>
</dbReference>
<keyword evidence="4" id="KW-1185">Reference proteome</keyword>